<evidence type="ECO:0000313" key="2">
    <source>
        <dbReference type="EMBL" id="KAK9833716.1"/>
    </source>
</evidence>
<evidence type="ECO:0000313" key="3">
    <source>
        <dbReference type="Proteomes" id="UP001438707"/>
    </source>
</evidence>
<dbReference type="EMBL" id="JALJOS010000010">
    <property type="protein sequence ID" value="KAK9833716.1"/>
    <property type="molecule type" value="Genomic_DNA"/>
</dbReference>
<reference evidence="2 3" key="1">
    <citation type="journal article" date="2024" name="Nat. Commun.">
        <title>Phylogenomics reveals the evolutionary origins of lichenization in chlorophyte algae.</title>
        <authorList>
            <person name="Puginier C."/>
            <person name="Libourel C."/>
            <person name="Otte J."/>
            <person name="Skaloud P."/>
            <person name="Haon M."/>
            <person name="Grisel S."/>
            <person name="Petersen M."/>
            <person name="Berrin J.G."/>
            <person name="Delaux P.M."/>
            <person name="Dal Grande F."/>
            <person name="Keller J."/>
        </authorList>
    </citation>
    <scope>NUCLEOTIDE SEQUENCE [LARGE SCALE GENOMIC DNA]</scope>
    <source>
        <strain evidence="2 3">SAG 2145</strain>
    </source>
</reference>
<feature type="compositionally biased region" description="Basic residues" evidence="1">
    <location>
        <begin position="75"/>
        <end position="88"/>
    </location>
</feature>
<evidence type="ECO:0000256" key="1">
    <source>
        <dbReference type="SAM" id="MobiDB-lite"/>
    </source>
</evidence>
<dbReference type="AlphaFoldDB" id="A0AAW1RIT3"/>
<feature type="compositionally biased region" description="Acidic residues" evidence="1">
    <location>
        <begin position="59"/>
        <end position="69"/>
    </location>
</feature>
<comment type="caution">
    <text evidence="2">The sequence shown here is derived from an EMBL/GenBank/DDBJ whole genome shotgun (WGS) entry which is preliminary data.</text>
</comment>
<accession>A0AAW1RIT3</accession>
<protein>
    <submittedName>
        <fullName evidence="2">Uncharacterized protein</fullName>
    </submittedName>
</protein>
<keyword evidence="3" id="KW-1185">Reference proteome</keyword>
<organism evidence="2 3">
    <name type="scientific">Apatococcus lobatus</name>
    <dbReference type="NCBI Taxonomy" id="904363"/>
    <lineage>
        <taxon>Eukaryota</taxon>
        <taxon>Viridiplantae</taxon>
        <taxon>Chlorophyta</taxon>
        <taxon>core chlorophytes</taxon>
        <taxon>Trebouxiophyceae</taxon>
        <taxon>Chlorellales</taxon>
        <taxon>Chlorellaceae</taxon>
        <taxon>Apatococcus</taxon>
    </lineage>
</organism>
<name>A0AAW1RIT3_9CHLO</name>
<proteinExistence type="predicted"/>
<dbReference type="Proteomes" id="UP001438707">
    <property type="component" value="Unassembled WGS sequence"/>
</dbReference>
<sequence length="88" mass="9848">MLGDIKVEMKLVGPPSQLSLPATQGQKPSENVAKLKSELMAVMTAELNDPSSKDIQGDWLEEQLSDDEEKQPKAQQRKQRSKRKARDS</sequence>
<gene>
    <name evidence="2" type="ORF">WJX74_003607</name>
</gene>
<feature type="region of interest" description="Disordered" evidence="1">
    <location>
        <begin position="47"/>
        <end position="88"/>
    </location>
</feature>